<feature type="signal peptide" evidence="1">
    <location>
        <begin position="1"/>
        <end position="16"/>
    </location>
</feature>
<name>A0A922LDF7_DERFA</name>
<evidence type="ECO:0000313" key="3">
    <source>
        <dbReference type="Proteomes" id="UP000790347"/>
    </source>
</evidence>
<reference evidence="2" key="1">
    <citation type="submission" date="2013-05" db="EMBL/GenBank/DDBJ databases">
        <authorList>
            <person name="Yim A.K.Y."/>
            <person name="Chan T.F."/>
            <person name="Ji K.M."/>
            <person name="Liu X.Y."/>
            <person name="Zhou J.W."/>
            <person name="Li R.Q."/>
            <person name="Yang K.Y."/>
            <person name="Li J."/>
            <person name="Li M."/>
            <person name="Law P.T.W."/>
            <person name="Wu Y.L."/>
            <person name="Cai Z.L."/>
            <person name="Qin H."/>
            <person name="Bao Y."/>
            <person name="Leung R.K.K."/>
            <person name="Ng P.K.S."/>
            <person name="Zou J."/>
            <person name="Zhong X.J."/>
            <person name="Ran P.X."/>
            <person name="Zhong N.S."/>
            <person name="Liu Z.G."/>
            <person name="Tsui S.K.W."/>
        </authorList>
    </citation>
    <scope>NUCLEOTIDE SEQUENCE</scope>
    <source>
        <strain evidence="2">Derf</strain>
        <tissue evidence="2">Whole organism</tissue>
    </source>
</reference>
<proteinExistence type="predicted"/>
<evidence type="ECO:0000256" key="1">
    <source>
        <dbReference type="SAM" id="SignalP"/>
    </source>
</evidence>
<reference evidence="2" key="2">
    <citation type="journal article" date="2022" name="Res Sq">
        <title>Comparative Genomics Reveals Insights into the Divergent Evolution of Astigmatic Mites and Household Pest Adaptations.</title>
        <authorList>
            <person name="Xiong Q."/>
            <person name="Wan A.T.-Y."/>
            <person name="Liu X.-Y."/>
            <person name="Fung C.S.-H."/>
            <person name="Xiao X."/>
            <person name="Malainual N."/>
            <person name="Hou J."/>
            <person name="Wang L."/>
            <person name="Wang M."/>
            <person name="Yang K."/>
            <person name="Cui Y."/>
            <person name="Leung E."/>
            <person name="Nong W."/>
            <person name="Shin S.-K."/>
            <person name="Au S."/>
            <person name="Jeong K.Y."/>
            <person name="Chew F.T."/>
            <person name="Hui J."/>
            <person name="Leung T.F."/>
            <person name="Tungtrongchitr A."/>
            <person name="Zhong N."/>
            <person name="Liu Z."/>
            <person name="Tsui S."/>
        </authorList>
    </citation>
    <scope>NUCLEOTIDE SEQUENCE</scope>
    <source>
        <strain evidence="2">Derf</strain>
        <tissue evidence="2">Whole organism</tissue>
    </source>
</reference>
<accession>A0A922LDF7</accession>
<keyword evidence="1" id="KW-0732">Signal</keyword>
<dbReference type="AlphaFoldDB" id="A0A922LDF7"/>
<evidence type="ECO:0000313" key="2">
    <source>
        <dbReference type="EMBL" id="KAH9529060.1"/>
    </source>
</evidence>
<protein>
    <submittedName>
        <fullName evidence="2">Uncharacterized protein</fullName>
    </submittedName>
</protein>
<feature type="chain" id="PRO_5037966267" evidence="1">
    <location>
        <begin position="17"/>
        <end position="59"/>
    </location>
</feature>
<comment type="caution">
    <text evidence="2">The sequence shown here is derived from an EMBL/GenBank/DDBJ whole genome shotgun (WGS) entry which is preliminary data.</text>
</comment>
<organism evidence="2 3">
    <name type="scientific">Dermatophagoides farinae</name>
    <name type="common">American house dust mite</name>
    <dbReference type="NCBI Taxonomy" id="6954"/>
    <lineage>
        <taxon>Eukaryota</taxon>
        <taxon>Metazoa</taxon>
        <taxon>Ecdysozoa</taxon>
        <taxon>Arthropoda</taxon>
        <taxon>Chelicerata</taxon>
        <taxon>Arachnida</taxon>
        <taxon>Acari</taxon>
        <taxon>Acariformes</taxon>
        <taxon>Sarcoptiformes</taxon>
        <taxon>Astigmata</taxon>
        <taxon>Psoroptidia</taxon>
        <taxon>Analgoidea</taxon>
        <taxon>Pyroglyphidae</taxon>
        <taxon>Dermatophagoidinae</taxon>
        <taxon>Dermatophagoides</taxon>
    </lineage>
</organism>
<sequence>MTVKCLPLLCTYRISCFHVLCMCPCEQNTIFIIIHLMASVRGIANETRIFHSCPSTWNN</sequence>
<gene>
    <name evidence="2" type="ORF">DERF_002969</name>
</gene>
<keyword evidence="3" id="KW-1185">Reference proteome</keyword>
<dbReference type="Proteomes" id="UP000790347">
    <property type="component" value="Unassembled WGS sequence"/>
</dbReference>
<dbReference type="EMBL" id="ASGP02000001">
    <property type="protein sequence ID" value="KAH9529060.1"/>
    <property type="molecule type" value="Genomic_DNA"/>
</dbReference>